<evidence type="ECO:0000256" key="5">
    <source>
        <dbReference type="ARBA" id="ARBA00023180"/>
    </source>
</evidence>
<feature type="disulfide bond" evidence="6">
    <location>
        <begin position="822"/>
        <end position="839"/>
    </location>
</feature>
<evidence type="ECO:0000256" key="8">
    <source>
        <dbReference type="SAM" id="Phobius"/>
    </source>
</evidence>
<dbReference type="STRING" id="36087.A0A077YWZ6"/>
<keyword evidence="8" id="KW-0472">Membrane</keyword>
<evidence type="ECO:0000256" key="4">
    <source>
        <dbReference type="ARBA" id="ARBA00023157"/>
    </source>
</evidence>
<dbReference type="PROSITE" id="PS00022">
    <property type="entry name" value="EGF_1"/>
    <property type="match status" value="7"/>
</dbReference>
<dbReference type="Gene3D" id="2.10.25.10">
    <property type="entry name" value="Laminin"/>
    <property type="match status" value="4"/>
</dbReference>
<dbReference type="FunFam" id="2.10.25.10:FF:000012">
    <property type="entry name" value="Delta-like protein"/>
    <property type="match status" value="2"/>
</dbReference>
<sequence>MRSTHAFLFVVCYVFAINHGTALECPEKWESHGWTTFKYLNDCVSLVAMNEIEKCTREKSETVYETGKNFSIDCIEEYCQDNFPFGYFWTWKPDQLEEKRIVNLTDWKKVLHGRLFLCLQSENILCYTEKPSHSLKVQAPYAGDCPTYFHVFTQSTYNQERRLTRKCTNFHVPIFEGMTIRQYVCHILDKQDDQLYITGVNHCSQLKDDFFTCGHDGAFPCDRNRTFACNFNHDLNHCVSYYYEKAPPDREKYQRCTFDYGSTCNCTCTDDYTQWTSWSSTCKPSTRIRIAPIIQPNDELSPVHCSFENITQCCVQTETNPSSELEECTNYIYGTNISLVKYNCSQPGAPHNCLSKPCMNGGTCSSDGLYYFCDCKPGFKGFQCEQQVKYCENDTCSPNGECQNVTALMTYRCHCRTPYAGRHCEHAHEYCKADSCSGHGACLNLSTGKIKCICYIGFVGQFCGFNLYALIAPFCLCAAFLGGLVLLRSPREPLVGIVHGVSTVLSLSKPKEKQGVYVYGRAGKVPVSEIQHCKAVTSNQKLGYGQEYMIECVDKYCEDTFPVGYFWSWIPDFDEEGRVEQSVPKDVWEKTMYGFAILCTGPNVSCVSLRSNRSIIIQGRHPETYDKCKPLPRRIKTFEYYRRNCSAFRRGFLLDDVDKHYLCLLVILEERSLWFTKANYCIGWNYTLVSCGHEGTYPCERNRTFGCNFNHDLNRCVSYYYTKAAPDREKYQRCTFDYGSTCNCSCSDSYTQWTSWSSTCKPSTRMRIAPIIQPNDELSPVHCSFENKTQCCAQTETNPSSELEECTNYVYGTNISLVNHNCSKPGGRRVVDEKGHFKCQCAEGYEGMFCEKTPHDCLSKPCMNGGTCSSDGLYYLCDCKPGFKGFQCEQQVKYCENDTCSPNGECQNVTALMTYRCHCRTPYAGRHCEHAHEYCKADSCSGHGACLNLSTGKIKCICYIGFVGQFCGFNLYVLIAPICLCSAFLGVYLLLRKSRKGKRKTTTTSRMSSHSLNKHDAKRKSSGKSPLPVTKKPPSHDYELPALPEETKAEKLKK</sequence>
<dbReference type="PANTHER" id="PTHR12916:SF4">
    <property type="entry name" value="UNINFLATABLE, ISOFORM C"/>
    <property type="match status" value="1"/>
</dbReference>
<keyword evidence="2 9" id="KW-0732">Signal</keyword>
<feature type="disulfide bond" evidence="6">
    <location>
        <begin position="900"/>
        <end position="917"/>
    </location>
</feature>
<evidence type="ECO:0000256" key="9">
    <source>
        <dbReference type="SAM" id="SignalP"/>
    </source>
</evidence>
<keyword evidence="4 6" id="KW-1015">Disulfide bond</keyword>
<feature type="region of interest" description="Disordered" evidence="7">
    <location>
        <begin position="999"/>
        <end position="1054"/>
    </location>
</feature>
<feature type="disulfide bond" evidence="6">
    <location>
        <begin position="958"/>
        <end position="967"/>
    </location>
</feature>
<feature type="chain" id="PRO_5001728189" evidence="9">
    <location>
        <begin position="23"/>
        <end position="1054"/>
    </location>
</feature>
<feature type="disulfide bond" evidence="6">
    <location>
        <begin position="415"/>
        <end position="424"/>
    </location>
</feature>
<evidence type="ECO:0000256" key="1">
    <source>
        <dbReference type="ARBA" id="ARBA00022536"/>
    </source>
</evidence>
<keyword evidence="8" id="KW-1133">Transmembrane helix</keyword>
<dbReference type="CDD" id="cd00054">
    <property type="entry name" value="EGF_CA"/>
    <property type="match status" value="2"/>
</dbReference>
<dbReference type="GO" id="GO:0045597">
    <property type="term" value="P:positive regulation of cell differentiation"/>
    <property type="evidence" value="ECO:0007669"/>
    <property type="project" value="UniProtKB-ARBA"/>
</dbReference>
<keyword evidence="12" id="KW-1185">Reference proteome</keyword>
<reference evidence="11" key="1">
    <citation type="submission" date="2014-01" db="EMBL/GenBank/DDBJ databases">
        <authorList>
            <person name="Aslett M."/>
        </authorList>
    </citation>
    <scope>NUCLEOTIDE SEQUENCE</scope>
</reference>
<feature type="domain" description="EGF-like" evidence="10">
    <location>
        <begin position="891"/>
        <end position="929"/>
    </location>
</feature>
<organism evidence="11 12">
    <name type="scientific">Trichuris trichiura</name>
    <name type="common">Whipworm</name>
    <name type="synonym">Trichocephalus trichiurus</name>
    <dbReference type="NCBI Taxonomy" id="36087"/>
    <lineage>
        <taxon>Eukaryota</taxon>
        <taxon>Metazoa</taxon>
        <taxon>Ecdysozoa</taxon>
        <taxon>Nematoda</taxon>
        <taxon>Enoplea</taxon>
        <taxon>Dorylaimia</taxon>
        <taxon>Trichinellida</taxon>
        <taxon>Trichuridae</taxon>
        <taxon>Trichuris</taxon>
    </lineage>
</organism>
<keyword evidence="1 6" id="KW-0245">EGF-like domain</keyword>
<feature type="signal peptide" evidence="9">
    <location>
        <begin position="1"/>
        <end position="22"/>
    </location>
</feature>
<feature type="disulfide bond" evidence="6">
    <location>
        <begin position="375"/>
        <end position="384"/>
    </location>
</feature>
<evidence type="ECO:0000313" key="11">
    <source>
        <dbReference type="EMBL" id="CDW52306.1"/>
    </source>
</evidence>
<reference evidence="11" key="2">
    <citation type="submission" date="2014-03" db="EMBL/GenBank/DDBJ databases">
        <title>The whipworm genome and dual-species transcriptomics of an intimate host-pathogen interaction.</title>
        <authorList>
            <person name="Foth B.J."/>
            <person name="Tsai I.J."/>
            <person name="Reid A.J."/>
            <person name="Bancroft A.J."/>
            <person name="Nichol S."/>
            <person name="Tracey A."/>
            <person name="Holroyd N."/>
            <person name="Cotton J.A."/>
            <person name="Stanley E.J."/>
            <person name="Zarowiecki M."/>
            <person name="Liu J.Z."/>
            <person name="Huckvale T."/>
            <person name="Cooper P.J."/>
            <person name="Grencis R.K."/>
            <person name="Berriman M."/>
        </authorList>
    </citation>
    <scope>NUCLEOTIDE SEQUENCE [LARGE SCALE GENOMIC DNA]</scope>
</reference>
<name>A0A077YWZ6_TRITR</name>
<dbReference type="EMBL" id="HG805819">
    <property type="protein sequence ID" value="CDW52306.1"/>
    <property type="molecule type" value="Genomic_DNA"/>
</dbReference>
<keyword evidence="3" id="KW-0677">Repeat</keyword>
<dbReference type="PROSITE" id="PS50026">
    <property type="entry name" value="EGF_3"/>
    <property type="match status" value="7"/>
</dbReference>
<evidence type="ECO:0000259" key="10">
    <source>
        <dbReference type="PROSITE" id="PS50026"/>
    </source>
</evidence>
<dbReference type="Pfam" id="PF00008">
    <property type="entry name" value="EGF"/>
    <property type="match status" value="1"/>
</dbReference>
<dbReference type="PROSITE" id="PS01186">
    <property type="entry name" value="EGF_2"/>
    <property type="match status" value="7"/>
</dbReference>
<protein>
    <submittedName>
        <fullName evidence="11">EGF domain containing protein</fullName>
    </submittedName>
</protein>
<feature type="transmembrane region" description="Helical" evidence="8">
    <location>
        <begin position="969"/>
        <end position="991"/>
    </location>
</feature>
<feature type="disulfide bond" evidence="6">
    <location>
        <begin position="396"/>
        <end position="413"/>
    </location>
</feature>
<dbReference type="AlphaFoldDB" id="A0A077YWZ6"/>
<evidence type="ECO:0000313" key="12">
    <source>
        <dbReference type="Proteomes" id="UP000030665"/>
    </source>
</evidence>
<keyword evidence="8" id="KW-0812">Transmembrane</keyword>
<dbReference type="InterPro" id="IPR000742">
    <property type="entry name" value="EGF"/>
</dbReference>
<gene>
    <name evidence="11" type="ORF">TTRE_0000056501</name>
</gene>
<keyword evidence="5" id="KW-0325">Glycoprotein</keyword>
<evidence type="ECO:0000256" key="3">
    <source>
        <dbReference type="ARBA" id="ARBA00022737"/>
    </source>
</evidence>
<dbReference type="PANTHER" id="PTHR12916">
    <property type="entry name" value="CYTOCHROME C OXIDASE POLYPEPTIDE VIC-2"/>
    <property type="match status" value="1"/>
</dbReference>
<dbReference type="GO" id="GO:0005509">
    <property type="term" value="F:calcium ion binding"/>
    <property type="evidence" value="ECO:0007669"/>
    <property type="project" value="InterPro"/>
</dbReference>
<dbReference type="SUPFAM" id="SSF57196">
    <property type="entry name" value="EGF/Laminin"/>
    <property type="match status" value="4"/>
</dbReference>
<dbReference type="OrthoDB" id="430340at2759"/>
<dbReference type="SMART" id="SM00181">
    <property type="entry name" value="EGF"/>
    <property type="match status" value="7"/>
</dbReference>
<feature type="domain" description="EGF-like" evidence="10">
    <location>
        <begin position="349"/>
        <end position="385"/>
    </location>
</feature>
<accession>A0A077YWZ6</accession>
<proteinExistence type="predicted"/>
<comment type="caution">
    <text evidence="6">Lacks conserved residue(s) required for the propagation of feature annotation.</text>
</comment>
<evidence type="ECO:0000256" key="6">
    <source>
        <dbReference type="PROSITE-ProRule" id="PRU00076"/>
    </source>
</evidence>
<dbReference type="InterPro" id="IPR001881">
    <property type="entry name" value="EGF-like_Ca-bd_dom"/>
</dbReference>
<evidence type="ECO:0000256" key="7">
    <source>
        <dbReference type="SAM" id="MobiDB-lite"/>
    </source>
</evidence>
<feature type="domain" description="EGF-like" evidence="10">
    <location>
        <begin position="931"/>
        <end position="968"/>
    </location>
</feature>
<feature type="compositionally biased region" description="Basic and acidic residues" evidence="7">
    <location>
        <begin position="1034"/>
        <end position="1054"/>
    </location>
</feature>
<feature type="disulfide bond" evidence="6">
    <location>
        <begin position="841"/>
        <end position="850"/>
    </location>
</feature>
<feature type="disulfide bond" evidence="6">
    <location>
        <begin position="454"/>
        <end position="463"/>
    </location>
</feature>
<dbReference type="SMART" id="SM00179">
    <property type="entry name" value="EGF_CA"/>
    <property type="match status" value="5"/>
</dbReference>
<feature type="compositionally biased region" description="Low complexity" evidence="7">
    <location>
        <begin position="1002"/>
        <end position="1011"/>
    </location>
</feature>
<feature type="domain" description="EGF-like" evidence="10">
    <location>
        <begin position="427"/>
        <end position="464"/>
    </location>
</feature>
<feature type="domain" description="EGF-like" evidence="10">
    <location>
        <begin position="853"/>
        <end position="889"/>
    </location>
</feature>
<feature type="disulfide bond" evidence="6">
    <location>
        <begin position="879"/>
        <end position="888"/>
    </location>
</feature>
<evidence type="ECO:0000256" key="2">
    <source>
        <dbReference type="ARBA" id="ARBA00022729"/>
    </source>
</evidence>
<feature type="domain" description="EGF-like" evidence="10">
    <location>
        <begin position="814"/>
        <end position="851"/>
    </location>
</feature>
<feature type="disulfide bond" evidence="6">
    <location>
        <begin position="919"/>
        <end position="928"/>
    </location>
</feature>
<feature type="domain" description="EGF-like" evidence="10">
    <location>
        <begin position="387"/>
        <end position="425"/>
    </location>
</feature>
<dbReference type="Proteomes" id="UP000030665">
    <property type="component" value="Unassembled WGS sequence"/>
</dbReference>